<dbReference type="GO" id="GO:0012505">
    <property type="term" value="C:endomembrane system"/>
    <property type="evidence" value="ECO:0007669"/>
    <property type="project" value="UniProtKB-SubCell"/>
</dbReference>
<evidence type="ECO:0000256" key="3">
    <source>
        <dbReference type="ARBA" id="ARBA00022676"/>
    </source>
</evidence>
<evidence type="ECO:0000256" key="5">
    <source>
        <dbReference type="ARBA" id="ARBA00022692"/>
    </source>
</evidence>
<feature type="domain" description="Fringe-like glycosyltransferase" evidence="10">
    <location>
        <begin position="67"/>
        <end position="315"/>
    </location>
</feature>
<dbReference type="PANTHER" id="PTHR10811">
    <property type="entry name" value="FRINGE-RELATED"/>
    <property type="match status" value="1"/>
</dbReference>
<dbReference type="Pfam" id="PF02434">
    <property type="entry name" value="Fringe"/>
    <property type="match status" value="1"/>
</dbReference>
<accession>A0A2H1WI07</accession>
<keyword evidence="6" id="KW-0735">Signal-anchor</keyword>
<dbReference type="Gene3D" id="3.90.550.50">
    <property type="match status" value="1"/>
</dbReference>
<evidence type="ECO:0000256" key="1">
    <source>
        <dbReference type="ARBA" id="ARBA00004606"/>
    </source>
</evidence>
<organism evidence="11">
    <name type="scientific">Spodoptera frugiperda</name>
    <name type="common">Fall armyworm</name>
    <dbReference type="NCBI Taxonomy" id="7108"/>
    <lineage>
        <taxon>Eukaryota</taxon>
        <taxon>Metazoa</taxon>
        <taxon>Ecdysozoa</taxon>
        <taxon>Arthropoda</taxon>
        <taxon>Hexapoda</taxon>
        <taxon>Insecta</taxon>
        <taxon>Pterygota</taxon>
        <taxon>Neoptera</taxon>
        <taxon>Endopterygota</taxon>
        <taxon>Lepidoptera</taxon>
        <taxon>Glossata</taxon>
        <taxon>Ditrysia</taxon>
        <taxon>Noctuoidea</taxon>
        <taxon>Noctuidae</taxon>
        <taxon>Amphipyrinae</taxon>
        <taxon>Spodoptera</taxon>
    </lineage>
</organism>
<proteinExistence type="inferred from homology"/>
<reference evidence="11" key="1">
    <citation type="submission" date="2016-07" db="EMBL/GenBank/DDBJ databases">
        <authorList>
            <person name="Bretaudeau A."/>
        </authorList>
    </citation>
    <scope>NUCLEOTIDE SEQUENCE</scope>
    <source>
        <strain evidence="11">Rice</strain>
        <tissue evidence="11">Whole body</tissue>
    </source>
</reference>
<keyword evidence="7" id="KW-1133">Transmembrane helix</keyword>
<evidence type="ECO:0000259" key="10">
    <source>
        <dbReference type="Pfam" id="PF02434"/>
    </source>
</evidence>
<evidence type="ECO:0000256" key="8">
    <source>
        <dbReference type="ARBA" id="ARBA00023136"/>
    </source>
</evidence>
<comment type="subcellular location">
    <subcellularLocation>
        <location evidence="9">Endomembrane system</location>
        <topology evidence="9">Single-pass membrane protein</topology>
    </subcellularLocation>
    <subcellularLocation>
        <location evidence="1">Membrane</location>
        <topology evidence="1">Single-pass type II membrane protein</topology>
    </subcellularLocation>
</comment>
<comment type="similarity">
    <text evidence="2">Belongs to the glycosyltransferase 31 family.</text>
</comment>
<dbReference type="InterPro" id="IPR003378">
    <property type="entry name" value="Fringe-like_glycosylTrfase"/>
</dbReference>
<keyword evidence="5" id="KW-0812">Transmembrane</keyword>
<evidence type="ECO:0000313" key="11">
    <source>
        <dbReference type="EMBL" id="SOQ52667.1"/>
    </source>
</evidence>
<keyword evidence="8" id="KW-0472">Membrane</keyword>
<protein>
    <submittedName>
        <fullName evidence="11">SFRICE_028845</fullName>
    </submittedName>
</protein>
<evidence type="ECO:0000256" key="7">
    <source>
        <dbReference type="ARBA" id="ARBA00022989"/>
    </source>
</evidence>
<evidence type="ECO:0000256" key="6">
    <source>
        <dbReference type="ARBA" id="ARBA00022968"/>
    </source>
</evidence>
<keyword evidence="4" id="KW-0808">Transferase</keyword>
<evidence type="ECO:0000256" key="4">
    <source>
        <dbReference type="ARBA" id="ARBA00022679"/>
    </source>
</evidence>
<dbReference type="AlphaFoldDB" id="A0A2H1WI07"/>
<dbReference type="GO" id="GO:0016757">
    <property type="term" value="F:glycosyltransferase activity"/>
    <property type="evidence" value="ECO:0007669"/>
    <property type="project" value="UniProtKB-KW"/>
</dbReference>
<dbReference type="EMBL" id="ODYU01008774">
    <property type="protein sequence ID" value="SOQ52667.1"/>
    <property type="molecule type" value="Genomic_DNA"/>
</dbReference>
<name>A0A2H1WI07_SPOFR</name>
<dbReference type="GO" id="GO:0016020">
    <property type="term" value="C:membrane"/>
    <property type="evidence" value="ECO:0007669"/>
    <property type="project" value="UniProtKB-SubCell"/>
</dbReference>
<keyword evidence="3" id="KW-0328">Glycosyltransferase</keyword>
<sequence>MARKMLKALALLLAVGYCSLLVSQLTHPLKIVEIRPVPDRIVSNLLSNFTYKESPDETSIEDSVNKNITLEDIFISVKTSRHYQASRLPVILKTWFQLAKEQTWFFTDVDNPLHQNQTNGHMINTHCPSFHQPKHLCCKTSIEYDHFLDSGKKWFCHFDDDNYVNIPRLVSVLQRYDHRLDWYLGRQSVNRPVYVNYQKKKILYFRFGTGGAGYCISRSLALKMSPIASGGRFMSVCEGIRMPDDVAIGFVIEQLLKVNITEVPEFHSHLEQMKLLPLNKLRDQISFGFFWKKNYKDTVNAVNVPGFSARYDPTRFLSLHCFLFPYFQFCKLIRR</sequence>
<evidence type="ECO:0000256" key="2">
    <source>
        <dbReference type="ARBA" id="ARBA00008661"/>
    </source>
</evidence>
<gene>
    <name evidence="11" type="ORF">SFRICE_028845</name>
</gene>
<evidence type="ECO:0000256" key="9">
    <source>
        <dbReference type="ARBA" id="ARBA00037847"/>
    </source>
</evidence>